<accession>A0A0F9IKP7</accession>
<dbReference type="InterPro" id="IPR004830">
    <property type="entry name" value="LRR_variant"/>
</dbReference>
<gene>
    <name evidence="1" type="ORF">LCGC14_1646060</name>
</gene>
<dbReference type="Gene3D" id="1.25.10.10">
    <property type="entry name" value="Leucine-rich Repeat Variant"/>
    <property type="match status" value="1"/>
</dbReference>
<protein>
    <submittedName>
        <fullName evidence="1">Uncharacterized protein</fullName>
    </submittedName>
</protein>
<dbReference type="AlphaFoldDB" id="A0A0F9IKP7"/>
<dbReference type="EMBL" id="LAZR01013780">
    <property type="protein sequence ID" value="KKM20374.1"/>
    <property type="molecule type" value="Genomic_DNA"/>
</dbReference>
<name>A0A0F9IKP7_9ZZZZ</name>
<reference evidence="1" key="1">
    <citation type="journal article" date="2015" name="Nature">
        <title>Complex archaea that bridge the gap between prokaryotes and eukaryotes.</title>
        <authorList>
            <person name="Spang A."/>
            <person name="Saw J.H."/>
            <person name="Jorgensen S.L."/>
            <person name="Zaremba-Niedzwiedzka K."/>
            <person name="Martijn J."/>
            <person name="Lind A.E."/>
            <person name="van Eijk R."/>
            <person name="Schleper C."/>
            <person name="Guy L."/>
            <person name="Ettema T.J."/>
        </authorList>
    </citation>
    <scope>NUCLEOTIDE SEQUENCE</scope>
</reference>
<dbReference type="InterPro" id="IPR011989">
    <property type="entry name" value="ARM-like"/>
</dbReference>
<evidence type="ECO:0000313" key="1">
    <source>
        <dbReference type="EMBL" id="KKM20374.1"/>
    </source>
</evidence>
<proteinExistence type="predicted"/>
<sequence>MNKNDLQSLSNEKKITIACDPNTSPETLTALSVKDPNGDCHSWYVRCAVAENPNTPVEVLTKMASTNNPDWDEDIAWAVKENPNTPKKVVDEIIRFFDEDF</sequence>
<organism evidence="1">
    <name type="scientific">marine sediment metagenome</name>
    <dbReference type="NCBI Taxonomy" id="412755"/>
    <lineage>
        <taxon>unclassified sequences</taxon>
        <taxon>metagenomes</taxon>
        <taxon>ecological metagenomes</taxon>
    </lineage>
</organism>
<dbReference type="Pfam" id="PF01816">
    <property type="entry name" value="LRV"/>
    <property type="match status" value="1"/>
</dbReference>
<comment type="caution">
    <text evidence="1">The sequence shown here is derived from an EMBL/GenBank/DDBJ whole genome shotgun (WGS) entry which is preliminary data.</text>
</comment>